<keyword evidence="3" id="KW-1185">Reference proteome</keyword>
<feature type="chain" id="PRO_5012852007" description="Lipoprotein" evidence="1">
    <location>
        <begin position="22"/>
        <end position="117"/>
    </location>
</feature>
<reference evidence="2 3" key="1">
    <citation type="submission" date="2017-06" db="EMBL/GenBank/DDBJ databases">
        <authorList>
            <person name="Kim H.J."/>
            <person name="Triplett B.A."/>
        </authorList>
    </citation>
    <scope>NUCLEOTIDE SEQUENCE [LARGE SCALE GENOMIC DNA]</scope>
    <source>
        <strain evidence="2 3">DSM 14713</strain>
    </source>
</reference>
<sequence>MRRWMSLAVLSAGLLSACALRPYYRQVLPPDVSVLKPAQARGHEDVTLRMVEPGTNRPLVGAKVYLGTSRGRFATTSDAQGLVKLPVTAELLTENPLVEVIPPSDAKGYAFEVVKQD</sequence>
<evidence type="ECO:0008006" key="4">
    <source>
        <dbReference type="Google" id="ProtNLM"/>
    </source>
</evidence>
<dbReference type="OrthoDB" id="5525081at2"/>
<dbReference type="PROSITE" id="PS51257">
    <property type="entry name" value="PROKAR_LIPOPROTEIN"/>
    <property type="match status" value="1"/>
</dbReference>
<evidence type="ECO:0000313" key="3">
    <source>
        <dbReference type="Proteomes" id="UP000217289"/>
    </source>
</evidence>
<accession>A0A250IDW4</accession>
<proteinExistence type="predicted"/>
<protein>
    <recommendedName>
        <fullName evidence="4">Lipoprotein</fullName>
    </recommendedName>
</protein>
<gene>
    <name evidence="2" type="ORF">MEBOL_002595</name>
</gene>
<feature type="signal peptide" evidence="1">
    <location>
        <begin position="1"/>
        <end position="21"/>
    </location>
</feature>
<evidence type="ECO:0000256" key="1">
    <source>
        <dbReference type="SAM" id="SignalP"/>
    </source>
</evidence>
<name>A0A250IDW4_9BACT</name>
<dbReference type="EMBL" id="CP022163">
    <property type="protein sequence ID" value="ATB29146.1"/>
    <property type="molecule type" value="Genomic_DNA"/>
</dbReference>
<evidence type="ECO:0000313" key="2">
    <source>
        <dbReference type="EMBL" id="ATB29146.1"/>
    </source>
</evidence>
<dbReference type="AlphaFoldDB" id="A0A250IDW4"/>
<keyword evidence="1" id="KW-0732">Signal</keyword>
<dbReference type="KEGG" id="mbd:MEBOL_002595"/>
<organism evidence="2 3">
    <name type="scientific">Melittangium boletus DSM 14713</name>
    <dbReference type="NCBI Taxonomy" id="1294270"/>
    <lineage>
        <taxon>Bacteria</taxon>
        <taxon>Pseudomonadati</taxon>
        <taxon>Myxococcota</taxon>
        <taxon>Myxococcia</taxon>
        <taxon>Myxococcales</taxon>
        <taxon>Cystobacterineae</taxon>
        <taxon>Archangiaceae</taxon>
        <taxon>Melittangium</taxon>
    </lineage>
</organism>
<dbReference type="Proteomes" id="UP000217289">
    <property type="component" value="Chromosome"/>
</dbReference>
<dbReference type="RefSeq" id="WP_157774924.1">
    <property type="nucleotide sequence ID" value="NZ_CP022163.1"/>
</dbReference>